<dbReference type="PANTHER" id="PTHR11439:SF524">
    <property type="entry name" value="RNA-DIRECTED DNA POLYMERASE, PROTEIN KINASE RLK-PELLE-DLSV FAMILY"/>
    <property type="match status" value="1"/>
</dbReference>
<reference evidence="1" key="1">
    <citation type="journal article" date="2022" name="Int. J. Mol. Sci.">
        <title>Draft Genome of Tanacetum Coccineum: Genomic Comparison of Closely Related Tanacetum-Family Plants.</title>
        <authorList>
            <person name="Yamashiro T."/>
            <person name="Shiraishi A."/>
            <person name="Nakayama K."/>
            <person name="Satake H."/>
        </authorList>
    </citation>
    <scope>NUCLEOTIDE SEQUENCE</scope>
</reference>
<dbReference type="Proteomes" id="UP001151760">
    <property type="component" value="Unassembled WGS sequence"/>
</dbReference>
<evidence type="ECO:0000313" key="2">
    <source>
        <dbReference type="Proteomes" id="UP001151760"/>
    </source>
</evidence>
<reference evidence="1" key="2">
    <citation type="submission" date="2022-01" db="EMBL/GenBank/DDBJ databases">
        <authorList>
            <person name="Yamashiro T."/>
            <person name="Shiraishi A."/>
            <person name="Satake H."/>
            <person name="Nakayama K."/>
        </authorList>
    </citation>
    <scope>NUCLEOTIDE SEQUENCE</scope>
</reference>
<comment type="caution">
    <text evidence="1">The sequence shown here is derived from an EMBL/GenBank/DDBJ whole genome shotgun (WGS) entry which is preliminary data.</text>
</comment>
<proteinExistence type="predicted"/>
<dbReference type="EMBL" id="BQNB010008708">
    <property type="protein sequence ID" value="GJS53176.1"/>
    <property type="molecule type" value="Genomic_DNA"/>
</dbReference>
<dbReference type="PANTHER" id="PTHR11439">
    <property type="entry name" value="GAG-POL-RELATED RETROTRANSPOSON"/>
    <property type="match status" value="1"/>
</dbReference>
<dbReference type="CDD" id="cd09272">
    <property type="entry name" value="RNase_HI_RT_Ty1"/>
    <property type="match status" value="1"/>
</dbReference>
<keyword evidence="2" id="KW-1185">Reference proteome</keyword>
<name>A0ABQ4WKN5_9ASTR</name>
<organism evidence="1 2">
    <name type="scientific">Tanacetum coccineum</name>
    <dbReference type="NCBI Taxonomy" id="301880"/>
    <lineage>
        <taxon>Eukaryota</taxon>
        <taxon>Viridiplantae</taxon>
        <taxon>Streptophyta</taxon>
        <taxon>Embryophyta</taxon>
        <taxon>Tracheophyta</taxon>
        <taxon>Spermatophyta</taxon>
        <taxon>Magnoliopsida</taxon>
        <taxon>eudicotyledons</taxon>
        <taxon>Gunneridae</taxon>
        <taxon>Pentapetalae</taxon>
        <taxon>asterids</taxon>
        <taxon>campanulids</taxon>
        <taxon>Asterales</taxon>
        <taxon>Asteraceae</taxon>
        <taxon>Asteroideae</taxon>
        <taxon>Anthemideae</taxon>
        <taxon>Anthemidinae</taxon>
        <taxon>Tanacetum</taxon>
    </lineage>
</organism>
<gene>
    <name evidence="1" type="ORF">Tco_0626538</name>
</gene>
<accession>A0ABQ4WKN5</accession>
<evidence type="ECO:0000313" key="1">
    <source>
        <dbReference type="EMBL" id="GJS53176.1"/>
    </source>
</evidence>
<sequence length="228" mass="26058">MVSLVRRKLKSYPSNLLRCDQHGDQYPPYTDLSDSAFAIHNTISYPIWHQRIQWALVTPVLDTVKSKPVVTRNLVSYNKPKHSTLVSACQKKLELEPEGSPVTDPTLYRSLAGALQYITFTRIDLSYAVQQLCLYMYDPREPHLNAMKRILRYLRGTTDLGLQLFRSTTSQLIAYSDADWAGCPAMHRSTSRYCVFLGDNLLTWSSKRQDTLSRSSAEAEYRKVANAM</sequence>
<protein>
    <submittedName>
        <fullName evidence="1">Ribonuclease H-like domain-containing protein</fullName>
    </submittedName>
</protein>